<dbReference type="Gene3D" id="2.40.110.10">
    <property type="entry name" value="Butyryl-CoA Dehydrogenase, subunit A, domain 2"/>
    <property type="match status" value="1"/>
</dbReference>
<reference evidence="6 7" key="1">
    <citation type="journal article" date="2019" name="Int. J. Syst. Evol. Microbiol.">
        <title>The Global Catalogue of Microorganisms (GCM) 10K type strain sequencing project: providing services to taxonomists for standard genome sequencing and annotation.</title>
        <authorList>
            <consortium name="The Broad Institute Genomics Platform"/>
            <consortium name="The Broad Institute Genome Sequencing Center for Infectious Disease"/>
            <person name="Wu L."/>
            <person name="Ma J."/>
        </authorList>
    </citation>
    <scope>NUCLEOTIDE SEQUENCE [LARGE SCALE GENOMIC DNA]</scope>
    <source>
        <strain evidence="6 7">JCM 14942</strain>
    </source>
</reference>
<feature type="domain" description="HpaB/PvcC/4-BUDH N-terminal" evidence="5">
    <location>
        <begin position="3"/>
        <end position="270"/>
    </location>
</feature>
<protein>
    <submittedName>
        <fullName evidence="6">4-hydroxyphenylacetate 3-monooxygenase, oxygenase component</fullName>
    </submittedName>
</protein>
<dbReference type="Gene3D" id="1.20.140.10">
    <property type="entry name" value="Butyryl-CoA Dehydrogenase, subunit A, domain 3"/>
    <property type="match status" value="1"/>
</dbReference>
<dbReference type="Gene3D" id="1.10.3140.10">
    <property type="entry name" value="4-hydroxybutyryl-coa dehydratase, domain 1"/>
    <property type="match status" value="1"/>
</dbReference>
<keyword evidence="7" id="KW-1185">Reference proteome</keyword>
<accession>A0ABN2BSG5</accession>
<keyword evidence="1" id="KW-0285">Flavoprotein</keyword>
<evidence type="ECO:0000256" key="3">
    <source>
        <dbReference type="ARBA" id="ARBA00023002"/>
    </source>
</evidence>
<gene>
    <name evidence="6" type="primary">hpaB_1</name>
    <name evidence="6" type="ORF">GCM10009788_55210</name>
</gene>
<dbReference type="Pfam" id="PF11794">
    <property type="entry name" value="HpaB_N"/>
    <property type="match status" value="1"/>
</dbReference>
<keyword evidence="2" id="KW-0274">FAD</keyword>
<dbReference type="SUPFAM" id="SSF56645">
    <property type="entry name" value="Acyl-CoA dehydrogenase NM domain-like"/>
    <property type="match status" value="1"/>
</dbReference>
<dbReference type="InterPro" id="IPR009100">
    <property type="entry name" value="AcylCoA_DH/oxidase_NM_dom_sf"/>
</dbReference>
<evidence type="ECO:0000256" key="2">
    <source>
        <dbReference type="ARBA" id="ARBA00022827"/>
    </source>
</evidence>
<comment type="caution">
    <text evidence="6">The sequence shown here is derived from an EMBL/GenBank/DDBJ whole genome shotgun (WGS) entry which is preliminary data.</text>
</comment>
<organism evidence="6 7">
    <name type="scientific">Nocardioides humi</name>
    <dbReference type="NCBI Taxonomy" id="449461"/>
    <lineage>
        <taxon>Bacteria</taxon>
        <taxon>Bacillati</taxon>
        <taxon>Actinomycetota</taxon>
        <taxon>Actinomycetes</taxon>
        <taxon>Propionibacteriales</taxon>
        <taxon>Nocardioidaceae</taxon>
        <taxon>Nocardioides</taxon>
    </lineage>
</organism>
<feature type="domain" description="HpaB/PvcC/4-BUDH C-terminal" evidence="4">
    <location>
        <begin position="287"/>
        <end position="464"/>
    </location>
</feature>
<dbReference type="InterPro" id="IPR046373">
    <property type="entry name" value="Acyl-CoA_Oxase/DH_mid-dom_sf"/>
</dbReference>
<dbReference type="Proteomes" id="UP001500842">
    <property type="component" value="Unassembled WGS sequence"/>
</dbReference>
<dbReference type="InterPro" id="IPR024674">
    <property type="entry name" value="HpaB/PvcC/4-BUDH_N"/>
</dbReference>
<dbReference type="RefSeq" id="WP_141005634.1">
    <property type="nucleotide sequence ID" value="NZ_BAAAOR010000041.1"/>
</dbReference>
<dbReference type="PANTHER" id="PTHR36117">
    <property type="entry name" value="4-HYDROXYPHENYLACETATE 3-MONOOXYGENASE-RELATED"/>
    <property type="match status" value="1"/>
</dbReference>
<name>A0ABN2BSG5_9ACTN</name>
<evidence type="ECO:0000259" key="4">
    <source>
        <dbReference type="Pfam" id="PF03241"/>
    </source>
</evidence>
<dbReference type="InterPro" id="IPR024719">
    <property type="entry name" value="HpaB/PvcC/4-BUDH_C"/>
</dbReference>
<dbReference type="InterPro" id="IPR004925">
    <property type="entry name" value="HpaB/PvcC/4-BUDH"/>
</dbReference>
<dbReference type="SUPFAM" id="SSF47203">
    <property type="entry name" value="Acyl-CoA dehydrogenase C-terminal domain-like"/>
    <property type="match status" value="1"/>
</dbReference>
<proteinExistence type="predicted"/>
<dbReference type="InterPro" id="IPR036250">
    <property type="entry name" value="AcylCo_DH-like_C"/>
</dbReference>
<evidence type="ECO:0000256" key="1">
    <source>
        <dbReference type="ARBA" id="ARBA00022630"/>
    </source>
</evidence>
<dbReference type="PANTHER" id="PTHR36117:SF3">
    <property type="entry name" value="4-HYDROXYPHENYLACETATE 3-MONOOXYGENASE-RELATED"/>
    <property type="match status" value="1"/>
</dbReference>
<dbReference type="EMBL" id="BAAAOR010000041">
    <property type="protein sequence ID" value="GAA1545802.1"/>
    <property type="molecule type" value="Genomic_DNA"/>
</dbReference>
<evidence type="ECO:0000313" key="6">
    <source>
        <dbReference type="EMBL" id="GAA1545802.1"/>
    </source>
</evidence>
<evidence type="ECO:0000259" key="5">
    <source>
        <dbReference type="Pfam" id="PF11794"/>
    </source>
</evidence>
<sequence length="506" mass="56843">MRTGEQYLESLRDGRVLWVGGERVDDVTTHPSTRAFARRTAQFYDLHHRPDLQDVVTFVDADGERKSMMWFKHTDLEGLRRRRAYLETVIRELGAGSAPRTPAANAMCLITYEEDPQPWSDTSVGTDGRDLTVGIREFLAEVEAGDLNACFAFIDPQLNRSDPDAAKNSTMLRIVETRDDGIVVSGVKAVSTGTPFADYIHLGVFFRPGMPSEQVIYAAVPANEAGVTIVARESTVRDGDPENHPLASSGDELDCIVLFDNVFIPWKRVFHIGNPDHAALYPQRIFDWVHYEALVRKMVRAELMVGLALLMTEHIGTYQLPPVQARIARLVEFHQTLKAHVVASETEGFVSPAGLYKPNVLLFDFGRSYYLERFAEMRNEVVDLAGRASLLFPTEEQWNNPELHDWLEPLQRGAVGEPHDRVKISRVIRDLFLSDWGDRISTFEQFNGTPMLSTRMLTMKRAELAPSGPFADLARKVCGIGKETVEETDYTAQADYARALDNAAAR</sequence>
<dbReference type="Pfam" id="PF03241">
    <property type="entry name" value="HpaB"/>
    <property type="match status" value="1"/>
</dbReference>
<keyword evidence="3" id="KW-0560">Oxidoreductase</keyword>
<evidence type="ECO:0000313" key="7">
    <source>
        <dbReference type="Proteomes" id="UP001500842"/>
    </source>
</evidence>